<evidence type="ECO:0000313" key="1">
    <source>
        <dbReference type="EMBL" id="KAI3745865.1"/>
    </source>
</evidence>
<sequence>MDVGVFMKLLGVDSSEKLPDSSIKSLTDSHYLVHIVPVVWVTSLKLSASRRSIELNRFAILLHRLSSGISSNSLHCSIERPLTALIAFTSHRSASGVAAAVLPIWPSLPTGFRPLTIPFKNSFSPTTLTGLSTLILCPKSAS</sequence>
<protein>
    <submittedName>
        <fullName evidence="1">Uncharacterized protein</fullName>
    </submittedName>
</protein>
<keyword evidence="2" id="KW-1185">Reference proteome</keyword>
<accession>A0ACB9DH94</accession>
<organism evidence="1 2">
    <name type="scientific">Arctium lappa</name>
    <name type="common">Greater burdock</name>
    <name type="synonym">Lappa major</name>
    <dbReference type="NCBI Taxonomy" id="4217"/>
    <lineage>
        <taxon>Eukaryota</taxon>
        <taxon>Viridiplantae</taxon>
        <taxon>Streptophyta</taxon>
        <taxon>Embryophyta</taxon>
        <taxon>Tracheophyta</taxon>
        <taxon>Spermatophyta</taxon>
        <taxon>Magnoliopsida</taxon>
        <taxon>eudicotyledons</taxon>
        <taxon>Gunneridae</taxon>
        <taxon>Pentapetalae</taxon>
        <taxon>asterids</taxon>
        <taxon>campanulids</taxon>
        <taxon>Asterales</taxon>
        <taxon>Asteraceae</taxon>
        <taxon>Carduoideae</taxon>
        <taxon>Cardueae</taxon>
        <taxon>Arctiinae</taxon>
        <taxon>Arctium</taxon>
    </lineage>
</organism>
<comment type="caution">
    <text evidence="1">The sequence shown here is derived from an EMBL/GenBank/DDBJ whole genome shotgun (WGS) entry which is preliminary data.</text>
</comment>
<reference evidence="2" key="1">
    <citation type="journal article" date="2022" name="Mol. Ecol. Resour.">
        <title>The genomes of chicory, endive, great burdock and yacon provide insights into Asteraceae palaeo-polyploidization history and plant inulin production.</title>
        <authorList>
            <person name="Fan W."/>
            <person name="Wang S."/>
            <person name="Wang H."/>
            <person name="Wang A."/>
            <person name="Jiang F."/>
            <person name="Liu H."/>
            <person name="Zhao H."/>
            <person name="Xu D."/>
            <person name="Zhang Y."/>
        </authorList>
    </citation>
    <scope>NUCLEOTIDE SEQUENCE [LARGE SCALE GENOMIC DNA]</scope>
    <source>
        <strain evidence="2">cv. Niubang</strain>
    </source>
</reference>
<reference evidence="1 2" key="2">
    <citation type="journal article" date="2022" name="Mol. Ecol. Resour.">
        <title>The genomes of chicory, endive, great burdock and yacon provide insights into Asteraceae paleo-polyploidization history and plant inulin production.</title>
        <authorList>
            <person name="Fan W."/>
            <person name="Wang S."/>
            <person name="Wang H."/>
            <person name="Wang A."/>
            <person name="Jiang F."/>
            <person name="Liu H."/>
            <person name="Zhao H."/>
            <person name="Xu D."/>
            <person name="Zhang Y."/>
        </authorList>
    </citation>
    <scope>NUCLEOTIDE SEQUENCE [LARGE SCALE GENOMIC DNA]</scope>
    <source>
        <strain evidence="2">cv. Niubang</strain>
    </source>
</reference>
<gene>
    <name evidence="1" type="ORF">L6452_08276</name>
</gene>
<dbReference type="EMBL" id="CM042049">
    <property type="protein sequence ID" value="KAI3745865.1"/>
    <property type="molecule type" value="Genomic_DNA"/>
</dbReference>
<name>A0ACB9DH94_ARCLA</name>
<dbReference type="Proteomes" id="UP001055879">
    <property type="component" value="Linkage Group LG03"/>
</dbReference>
<evidence type="ECO:0000313" key="2">
    <source>
        <dbReference type="Proteomes" id="UP001055879"/>
    </source>
</evidence>
<proteinExistence type="predicted"/>